<dbReference type="AlphaFoldDB" id="A0AAV5IL95"/>
<name>A0AAV5IL95_9ROSI</name>
<keyword evidence="3" id="KW-1185">Reference proteome</keyword>
<accession>A0AAV5IL95</accession>
<reference evidence="2 3" key="1">
    <citation type="journal article" date="2021" name="Commun. Biol.">
        <title>The genome of Shorea leprosula (Dipterocarpaceae) highlights the ecological relevance of drought in aseasonal tropical rainforests.</title>
        <authorList>
            <person name="Ng K.K.S."/>
            <person name="Kobayashi M.J."/>
            <person name="Fawcett J.A."/>
            <person name="Hatakeyama M."/>
            <person name="Paape T."/>
            <person name="Ng C.H."/>
            <person name="Ang C.C."/>
            <person name="Tnah L.H."/>
            <person name="Lee C.T."/>
            <person name="Nishiyama T."/>
            <person name="Sese J."/>
            <person name="O'Brien M.J."/>
            <person name="Copetti D."/>
            <person name="Mohd Noor M.I."/>
            <person name="Ong R.C."/>
            <person name="Putra M."/>
            <person name="Sireger I.Z."/>
            <person name="Indrioko S."/>
            <person name="Kosugi Y."/>
            <person name="Izuno A."/>
            <person name="Isagi Y."/>
            <person name="Lee S.L."/>
            <person name="Shimizu K.K."/>
        </authorList>
    </citation>
    <scope>NUCLEOTIDE SEQUENCE [LARGE SCALE GENOMIC DNA]</scope>
    <source>
        <strain evidence="2">214</strain>
    </source>
</reference>
<feature type="compositionally biased region" description="Basic and acidic residues" evidence="1">
    <location>
        <begin position="89"/>
        <end position="99"/>
    </location>
</feature>
<comment type="caution">
    <text evidence="2">The sequence shown here is derived from an EMBL/GenBank/DDBJ whole genome shotgun (WGS) entry which is preliminary data.</text>
</comment>
<dbReference type="Proteomes" id="UP001054252">
    <property type="component" value="Unassembled WGS sequence"/>
</dbReference>
<gene>
    <name evidence="2" type="ORF">SLEP1_g13308</name>
</gene>
<feature type="region of interest" description="Disordered" evidence="1">
    <location>
        <begin position="89"/>
        <end position="110"/>
    </location>
</feature>
<evidence type="ECO:0000313" key="2">
    <source>
        <dbReference type="EMBL" id="GKV00644.1"/>
    </source>
</evidence>
<protein>
    <submittedName>
        <fullName evidence="2">Uncharacterized protein</fullName>
    </submittedName>
</protein>
<evidence type="ECO:0000256" key="1">
    <source>
        <dbReference type="SAM" id="MobiDB-lite"/>
    </source>
</evidence>
<organism evidence="2 3">
    <name type="scientific">Rubroshorea leprosula</name>
    <dbReference type="NCBI Taxonomy" id="152421"/>
    <lineage>
        <taxon>Eukaryota</taxon>
        <taxon>Viridiplantae</taxon>
        <taxon>Streptophyta</taxon>
        <taxon>Embryophyta</taxon>
        <taxon>Tracheophyta</taxon>
        <taxon>Spermatophyta</taxon>
        <taxon>Magnoliopsida</taxon>
        <taxon>eudicotyledons</taxon>
        <taxon>Gunneridae</taxon>
        <taxon>Pentapetalae</taxon>
        <taxon>rosids</taxon>
        <taxon>malvids</taxon>
        <taxon>Malvales</taxon>
        <taxon>Dipterocarpaceae</taxon>
        <taxon>Rubroshorea</taxon>
    </lineage>
</organism>
<sequence>MNKEGQQLGASMDRQCFERIAIATHDDLPSKETQARQHPSLEKPNFQICSVLPPLPPVATGCEFWFFLVLDPWGTLVRGLSLQFYASEEAKSRTGKNEGSDELEASHLVN</sequence>
<evidence type="ECO:0000313" key="3">
    <source>
        <dbReference type="Proteomes" id="UP001054252"/>
    </source>
</evidence>
<dbReference type="EMBL" id="BPVZ01000016">
    <property type="protein sequence ID" value="GKV00644.1"/>
    <property type="molecule type" value="Genomic_DNA"/>
</dbReference>
<proteinExistence type="predicted"/>